<dbReference type="InterPro" id="IPR007529">
    <property type="entry name" value="Znf_HIT"/>
</dbReference>
<dbReference type="CDD" id="cd23024">
    <property type="entry name" value="zf-HIT_ZNHIT2-3"/>
    <property type="match status" value="1"/>
</dbReference>
<dbReference type="OrthoDB" id="18412at2759"/>
<feature type="domain" description="HIT-type" evidence="3">
    <location>
        <begin position="29"/>
        <end position="62"/>
    </location>
</feature>
<sequence>MQLRMPKPKGEPKRTKRPPIVSTADAPPCGICEKQISRYTCPNCNLAYCSLACFRDPQHQACVDHFQRATLAQDLEGDPHHAQPSSSDKNRMLDMLKKFEDQQRELDELERQDSLDHDHDDDAADQSPEAVARRKERQELEKRLEGFDLDAVPPDQLLSFLSPSQQTAFSATLLDPARLTKLVEDQFEGDEPWWVEEDELRVLKDMRDTSRRAAREAGGTVDGEGEGEGASGGSGDEDEDEEDPMLRPPVLHPEQLPPLKVGPDGRPLVSPKLLHNIAAVLFAYAFTLRTFSLSSFASLPVESSERTTAIQVLASLVPFLVERSTAAFDDLETAVEAVVQQEEQGMPSPLVALLLQDVSALLRPNPVALISPSSSPLASHALSAALHALSDVHHLFAVALSTSTRRAPAPQHATHQTGGAGPTITKPLISRPSTAAALSKPARAQCALGGAKALFYAALLGAPQGAGAGVVEACGALSGEARELAGRREREEREREGRVERAREERERRAAGEEEDKVGAPGKKVAFQEDARGGRRVGKDEGPRIVEL</sequence>
<keyword evidence="5" id="KW-1185">Reference proteome</keyword>
<feature type="compositionally biased region" description="Basic and acidic residues" evidence="2">
    <location>
        <begin position="482"/>
        <end position="512"/>
    </location>
</feature>
<feature type="region of interest" description="Disordered" evidence="2">
    <location>
        <begin position="482"/>
        <end position="548"/>
    </location>
</feature>
<gene>
    <name evidence="4" type="ORF">RHOBADRAFT_54193</name>
</gene>
<name>A0A194S1F9_RHOGW</name>
<reference evidence="4 5" key="1">
    <citation type="journal article" date="2015" name="Front. Microbiol.">
        <title>Genome sequence of the plant growth promoting endophytic yeast Rhodotorula graminis WP1.</title>
        <authorList>
            <person name="Firrincieli A."/>
            <person name="Otillar R."/>
            <person name="Salamov A."/>
            <person name="Schmutz J."/>
            <person name="Khan Z."/>
            <person name="Redman R.S."/>
            <person name="Fleck N.D."/>
            <person name="Lindquist E."/>
            <person name="Grigoriev I.V."/>
            <person name="Doty S.L."/>
        </authorList>
    </citation>
    <scope>NUCLEOTIDE SEQUENCE [LARGE SCALE GENOMIC DNA]</scope>
    <source>
        <strain evidence="4 5">WP1</strain>
    </source>
</reference>
<dbReference type="EMBL" id="KQ474080">
    <property type="protein sequence ID" value="KPV74354.1"/>
    <property type="molecule type" value="Genomic_DNA"/>
</dbReference>
<dbReference type="OMA" id="RFPPGHM"/>
<dbReference type="PANTHER" id="PTHR15555:SF0">
    <property type="entry name" value="ZINC FINGER HIT DOMAIN-CONTAINING PROTEIN 2"/>
    <property type="match status" value="1"/>
</dbReference>
<dbReference type="Pfam" id="PF04438">
    <property type="entry name" value="zf-HIT"/>
    <property type="match status" value="1"/>
</dbReference>
<dbReference type="RefSeq" id="XP_018270403.1">
    <property type="nucleotide sequence ID" value="XM_018417191.1"/>
</dbReference>
<dbReference type="Gene3D" id="3.30.60.190">
    <property type="match status" value="1"/>
</dbReference>
<dbReference type="PROSITE" id="PS51083">
    <property type="entry name" value="ZF_HIT"/>
    <property type="match status" value="1"/>
</dbReference>
<keyword evidence="1" id="KW-0479">Metal-binding</keyword>
<feature type="compositionally biased region" description="Basic and acidic residues" evidence="2">
    <location>
        <begin position="111"/>
        <end position="120"/>
    </location>
</feature>
<evidence type="ECO:0000313" key="4">
    <source>
        <dbReference type="EMBL" id="KPV74354.1"/>
    </source>
</evidence>
<organism evidence="4 5">
    <name type="scientific">Rhodotorula graminis (strain WP1)</name>
    <dbReference type="NCBI Taxonomy" id="578459"/>
    <lineage>
        <taxon>Eukaryota</taxon>
        <taxon>Fungi</taxon>
        <taxon>Dikarya</taxon>
        <taxon>Basidiomycota</taxon>
        <taxon>Pucciniomycotina</taxon>
        <taxon>Microbotryomycetes</taxon>
        <taxon>Sporidiobolales</taxon>
        <taxon>Sporidiobolaceae</taxon>
        <taxon>Rhodotorula</taxon>
    </lineage>
</organism>
<feature type="region of interest" description="Disordered" evidence="2">
    <location>
        <begin position="409"/>
        <end position="428"/>
    </location>
</feature>
<dbReference type="GO" id="GO:0008270">
    <property type="term" value="F:zinc ion binding"/>
    <property type="evidence" value="ECO:0007669"/>
    <property type="project" value="UniProtKB-UniRule"/>
</dbReference>
<feature type="region of interest" description="Disordered" evidence="2">
    <location>
        <begin position="211"/>
        <end position="257"/>
    </location>
</feature>
<feature type="compositionally biased region" description="Basic and acidic residues" evidence="2">
    <location>
        <begin position="526"/>
        <end position="548"/>
    </location>
</feature>
<keyword evidence="1" id="KW-0862">Zinc</keyword>
<protein>
    <recommendedName>
        <fullName evidence="3">HIT-type domain-containing protein</fullName>
    </recommendedName>
</protein>
<evidence type="ECO:0000256" key="1">
    <source>
        <dbReference type="PROSITE-ProRule" id="PRU00453"/>
    </source>
</evidence>
<dbReference type="AlphaFoldDB" id="A0A194S1F9"/>
<keyword evidence="1" id="KW-0863">Zinc-finger</keyword>
<accession>A0A194S1F9</accession>
<feature type="region of interest" description="Disordered" evidence="2">
    <location>
        <begin position="111"/>
        <end position="139"/>
    </location>
</feature>
<evidence type="ECO:0000313" key="5">
    <source>
        <dbReference type="Proteomes" id="UP000053890"/>
    </source>
</evidence>
<dbReference type="STRING" id="578459.A0A194S1F9"/>
<evidence type="ECO:0000259" key="3">
    <source>
        <dbReference type="PROSITE" id="PS51083"/>
    </source>
</evidence>
<evidence type="ECO:0000256" key="2">
    <source>
        <dbReference type="SAM" id="MobiDB-lite"/>
    </source>
</evidence>
<dbReference type="Proteomes" id="UP000053890">
    <property type="component" value="Unassembled WGS sequence"/>
</dbReference>
<feature type="region of interest" description="Disordered" evidence="2">
    <location>
        <begin position="1"/>
        <end position="24"/>
    </location>
</feature>
<dbReference type="PANTHER" id="PTHR15555">
    <property type="entry name" value="ZINC FINGER HIT DOMAIN CONTAINING PROTEIN 2 PROTEIN FON -RELATED"/>
    <property type="match status" value="1"/>
</dbReference>
<dbReference type="GeneID" id="28977639"/>
<dbReference type="InterPro" id="IPR039646">
    <property type="entry name" value="ZNHIT2"/>
</dbReference>
<proteinExistence type="predicted"/>
<dbReference type="SUPFAM" id="SSF144232">
    <property type="entry name" value="HIT/MYND zinc finger-like"/>
    <property type="match status" value="1"/>
</dbReference>